<dbReference type="Proteomes" id="UP000317171">
    <property type="component" value="Chromosome"/>
</dbReference>
<dbReference type="EMBL" id="CP036269">
    <property type="protein sequence ID" value="QDT44154.1"/>
    <property type="molecule type" value="Genomic_DNA"/>
</dbReference>
<dbReference type="KEGG" id="gaz:Pan241w_42610"/>
<evidence type="ECO:0000313" key="2">
    <source>
        <dbReference type="EMBL" id="QDT44154.1"/>
    </source>
</evidence>
<keyword evidence="3" id="KW-1185">Reference proteome</keyword>
<organism evidence="2 3">
    <name type="scientific">Gimesia alba</name>
    <dbReference type="NCBI Taxonomy" id="2527973"/>
    <lineage>
        <taxon>Bacteria</taxon>
        <taxon>Pseudomonadati</taxon>
        <taxon>Planctomycetota</taxon>
        <taxon>Planctomycetia</taxon>
        <taxon>Planctomycetales</taxon>
        <taxon>Planctomycetaceae</taxon>
        <taxon>Gimesia</taxon>
    </lineage>
</organism>
<dbReference type="OrthoDB" id="290622at2"/>
<dbReference type="RefSeq" id="WP_145219376.1">
    <property type="nucleotide sequence ID" value="NZ_CP036269.1"/>
</dbReference>
<dbReference type="AlphaFoldDB" id="A0A517RJX6"/>
<protein>
    <submittedName>
        <fullName evidence="2">Uncharacterized protein</fullName>
    </submittedName>
</protein>
<feature type="region of interest" description="Disordered" evidence="1">
    <location>
        <begin position="130"/>
        <end position="188"/>
    </location>
</feature>
<name>A0A517RJX6_9PLAN</name>
<reference evidence="2 3" key="1">
    <citation type="submission" date="2019-02" db="EMBL/GenBank/DDBJ databases">
        <title>Deep-cultivation of Planctomycetes and their phenomic and genomic characterization uncovers novel biology.</title>
        <authorList>
            <person name="Wiegand S."/>
            <person name="Jogler M."/>
            <person name="Boedeker C."/>
            <person name="Pinto D."/>
            <person name="Vollmers J."/>
            <person name="Rivas-Marin E."/>
            <person name="Kohn T."/>
            <person name="Peeters S.H."/>
            <person name="Heuer A."/>
            <person name="Rast P."/>
            <person name="Oberbeckmann S."/>
            <person name="Bunk B."/>
            <person name="Jeske O."/>
            <person name="Meyerdierks A."/>
            <person name="Storesund J.E."/>
            <person name="Kallscheuer N."/>
            <person name="Luecker S."/>
            <person name="Lage O.M."/>
            <person name="Pohl T."/>
            <person name="Merkel B.J."/>
            <person name="Hornburger P."/>
            <person name="Mueller R.-W."/>
            <person name="Bruemmer F."/>
            <person name="Labrenz M."/>
            <person name="Spormann A.M."/>
            <person name="Op den Camp H."/>
            <person name="Overmann J."/>
            <person name="Amann R."/>
            <person name="Jetten M.S.M."/>
            <person name="Mascher T."/>
            <person name="Medema M.H."/>
            <person name="Devos D.P."/>
            <person name="Kaster A.-K."/>
            <person name="Ovreas L."/>
            <person name="Rohde M."/>
            <person name="Galperin M.Y."/>
            <person name="Jogler C."/>
        </authorList>
    </citation>
    <scope>NUCLEOTIDE SEQUENCE [LARGE SCALE GENOMIC DNA]</scope>
    <source>
        <strain evidence="2 3">Pan241w</strain>
    </source>
</reference>
<evidence type="ECO:0000256" key="1">
    <source>
        <dbReference type="SAM" id="MobiDB-lite"/>
    </source>
</evidence>
<gene>
    <name evidence="2" type="ORF">Pan241w_42610</name>
</gene>
<accession>A0A517RJX6</accession>
<feature type="compositionally biased region" description="Basic residues" evidence="1">
    <location>
        <begin position="152"/>
        <end position="165"/>
    </location>
</feature>
<evidence type="ECO:0000313" key="3">
    <source>
        <dbReference type="Proteomes" id="UP000317171"/>
    </source>
</evidence>
<sequence>MKQKPVSRWHRSMLLLVCALMLSQQGCIQRRERYNLASFWVDYNTLRAPAIFFEKQFHFPYKAKQVAYFHWQYGVTPGRNLKYVRPDLVGNNPASEAATYQGIMNVSATEGSLQPTMEPMPEMKSNSKIQMESKPAVNPNKGMSVAPPSVKLKPHVQQKQIRKNARFSVEIIPPPPAPPAADAEPLIP</sequence>
<proteinExistence type="predicted"/>